<organism evidence="2 3">
    <name type="scientific">Bathymodiolus thermophilus thioautotrophic gill symbiont</name>
    <dbReference type="NCBI Taxonomy" id="2360"/>
    <lineage>
        <taxon>Bacteria</taxon>
        <taxon>Pseudomonadati</taxon>
        <taxon>Pseudomonadota</taxon>
        <taxon>Gammaproteobacteria</taxon>
        <taxon>sulfur-oxidizing symbionts</taxon>
    </lineage>
</organism>
<proteinExistence type="predicted"/>
<accession>A0ABM8MCE4</accession>
<keyword evidence="1" id="KW-1133">Transmembrane helix</keyword>
<dbReference type="EMBL" id="CAHJWF010000617">
    <property type="protein sequence ID" value="CAB5508436.1"/>
    <property type="molecule type" value="Genomic_DNA"/>
</dbReference>
<comment type="caution">
    <text evidence="2">The sequence shown here is derived from an EMBL/GenBank/DDBJ whole genome shotgun (WGS) entry which is preliminary data.</text>
</comment>
<reference evidence="2 3" key="1">
    <citation type="submission" date="2020-05" db="EMBL/GenBank/DDBJ databases">
        <authorList>
            <person name="Petersen J."/>
            <person name="Sayavedra L."/>
        </authorList>
    </citation>
    <scope>NUCLEOTIDE SEQUENCE [LARGE SCALE GENOMIC DNA]</scope>
    <source>
        <strain evidence="2">B azoricus SOX ET2 1586I</strain>
    </source>
</reference>
<sequence length="66" mass="7513">MVHLIIEVNNLIPPEKVSPCFFYFLAVKIYYLDIVNINCFIVIVIGYANEAEIMSKIKIAESACCK</sequence>
<keyword evidence="3" id="KW-1185">Reference proteome</keyword>
<keyword evidence="1" id="KW-0812">Transmembrane</keyword>
<name>A0ABM8MCE4_9GAMM</name>
<evidence type="ECO:0000256" key="1">
    <source>
        <dbReference type="SAM" id="Phobius"/>
    </source>
</evidence>
<evidence type="ECO:0000313" key="2">
    <source>
        <dbReference type="EMBL" id="CAB5508436.1"/>
    </source>
</evidence>
<gene>
    <name evidence="2" type="ORF">AZO1586I_2711</name>
</gene>
<dbReference type="Proteomes" id="UP000626656">
    <property type="component" value="Unassembled WGS sequence"/>
</dbReference>
<feature type="transmembrane region" description="Helical" evidence="1">
    <location>
        <begin position="29"/>
        <end position="48"/>
    </location>
</feature>
<protein>
    <submittedName>
        <fullName evidence="2">Uncharacterized protein</fullName>
    </submittedName>
</protein>
<keyword evidence="1" id="KW-0472">Membrane</keyword>
<evidence type="ECO:0000313" key="3">
    <source>
        <dbReference type="Proteomes" id="UP000626656"/>
    </source>
</evidence>